<organism evidence="1">
    <name type="scientific">Escherichia coli</name>
    <dbReference type="NCBI Taxonomy" id="562"/>
    <lineage>
        <taxon>Bacteria</taxon>
        <taxon>Pseudomonadati</taxon>
        <taxon>Pseudomonadota</taxon>
        <taxon>Gammaproteobacteria</taxon>
        <taxon>Enterobacterales</taxon>
        <taxon>Enterobacteriaceae</taxon>
        <taxon>Escherichia</taxon>
    </lineage>
</organism>
<dbReference type="EMBL" id="UGEX01000007">
    <property type="protein sequence ID" value="STM59895.1"/>
    <property type="molecule type" value="Genomic_DNA"/>
</dbReference>
<dbReference type="EMBL" id="KM107845">
    <property type="protein sequence ID" value="AJL34543.1"/>
    <property type="molecule type" value="Genomic_DNA"/>
</dbReference>
<evidence type="ECO:0000313" key="3">
    <source>
        <dbReference type="Proteomes" id="UP000254088"/>
    </source>
</evidence>
<keyword evidence="1" id="KW-0614">Plasmid</keyword>
<geneLocation type="plasmid" evidence="1">
    <name>pSYM9</name>
</geneLocation>
<reference evidence="2 3" key="2">
    <citation type="submission" date="2018-06" db="EMBL/GenBank/DDBJ databases">
        <authorList>
            <consortium name="Pathogen Informatics"/>
            <person name="Doyle S."/>
        </authorList>
    </citation>
    <scope>NUCLEOTIDE SEQUENCE [LARGE SCALE GENOMIC DNA]</scope>
    <source>
        <strain evidence="2 3">NCTC10429</strain>
    </source>
</reference>
<sequence length="219" mass="23887">MTEIKTECPDAAWLRTTLAEMASDHFPVYDLPSLRVDPNSSTQLSALADRQAAREMRQAASDVEARRLDAARVVEGLKTEAERLRGLIADGKAALRAGEPVSPDAGVASFLLPDIEAELVVAEAAEADVARERDTLLQDADRRDAAAALALFNWAHSVRVQRIELLLKLAMDEATTLAETDGGRGLYRTVIAPDRRLNQIFATQGAIEILRRNRGMEGV</sequence>
<evidence type="ECO:0000313" key="2">
    <source>
        <dbReference type="EMBL" id="STM59895.1"/>
    </source>
</evidence>
<dbReference type="RefSeq" id="WP_117150913.1">
    <property type="nucleotide sequence ID" value="NZ_CP060068.1"/>
</dbReference>
<proteinExistence type="predicted"/>
<name>A0A0C5BDB0_ECOLX</name>
<evidence type="ECO:0000313" key="1">
    <source>
        <dbReference type="EMBL" id="AJL34543.1"/>
    </source>
</evidence>
<gene>
    <name evidence="1" type="ORF">EL78_p6514</name>
    <name evidence="2" type="ORF">NCTC10429_06558</name>
</gene>
<dbReference type="Proteomes" id="UP000254088">
    <property type="component" value="Unassembled WGS sequence"/>
</dbReference>
<dbReference type="AlphaFoldDB" id="A0A0C5BDB0"/>
<protein>
    <submittedName>
        <fullName evidence="1">Uncharacterized protein</fullName>
    </submittedName>
</protein>
<accession>A0A0C5BDB0</accession>
<reference evidence="1" key="1">
    <citation type="submission" date="2014-07" db="EMBL/GenBank/DDBJ databases">
        <title>Complete sequence of probiotic Symbioflor2 E. coli strain G3/10 and draft sequences of Symbioflor2 strains G1/2, G4/9, G5, G6/7 and G8.</title>
        <authorList>
            <person name="Zschuettig A."/>
            <person name="Auerbach C."/>
            <person name="Meltke S."/>
            <person name="Eichhorn C."/>
            <person name="Brandt M."/>
            <person name="Blom J."/>
            <person name="Goesmann A."/>
            <person name="Jarek M."/>
            <person name="Scharfe M."/>
            <person name="Zimmermann K."/>
            <person name="Wassenaar T.M."/>
            <person name="Gunzer F."/>
        </authorList>
    </citation>
    <scope>NUCLEOTIDE SEQUENCE</scope>
    <source>
        <strain evidence="1">G5</strain>
        <plasmid evidence="1">pSYM9</plasmid>
    </source>
</reference>